<proteinExistence type="predicted"/>
<dbReference type="SUPFAM" id="SSF51556">
    <property type="entry name" value="Metallo-dependent hydrolases"/>
    <property type="match status" value="1"/>
</dbReference>
<dbReference type="InterPro" id="IPR006680">
    <property type="entry name" value="Amidohydro-rel"/>
</dbReference>
<dbReference type="Gene3D" id="3.20.20.140">
    <property type="entry name" value="Metal-dependent hydrolases"/>
    <property type="match status" value="1"/>
</dbReference>
<dbReference type="Gene3D" id="2.30.40.10">
    <property type="entry name" value="Urease, subunit C, domain 1"/>
    <property type="match status" value="2"/>
</dbReference>
<protein>
    <submittedName>
        <fullName evidence="2">Amidohydrolase family protein</fullName>
    </submittedName>
</protein>
<reference evidence="2" key="1">
    <citation type="submission" date="2022-06" db="EMBL/GenBank/DDBJ databases">
        <authorList>
            <person name="Ping M."/>
        </authorList>
    </citation>
    <scope>NUCLEOTIDE SEQUENCE</scope>
    <source>
        <strain evidence="2">JCM11759T</strain>
    </source>
</reference>
<keyword evidence="3" id="KW-1185">Reference proteome</keyword>
<dbReference type="InterPro" id="IPR032466">
    <property type="entry name" value="Metal_Hydrolase"/>
</dbReference>
<dbReference type="Pfam" id="PF01979">
    <property type="entry name" value="Amidohydro_1"/>
    <property type="match status" value="1"/>
</dbReference>
<dbReference type="EMBL" id="CP099837">
    <property type="protein sequence ID" value="USY20643.1"/>
    <property type="molecule type" value="Genomic_DNA"/>
</dbReference>
<dbReference type="Gene3D" id="3.30.110.90">
    <property type="entry name" value="Amidohydrolase"/>
    <property type="match status" value="1"/>
</dbReference>
<gene>
    <name evidence="2" type="ORF">NE857_03030</name>
</gene>
<accession>A0ABY5DAY2</accession>
<dbReference type="PANTHER" id="PTHR43135">
    <property type="entry name" value="ALPHA-D-RIBOSE 1-METHYLPHOSPHONATE 5-TRIPHOSPHATE DIPHOSPHATASE"/>
    <property type="match status" value="1"/>
</dbReference>
<dbReference type="PANTHER" id="PTHR43135:SF3">
    <property type="entry name" value="ALPHA-D-RIBOSE 1-METHYLPHOSPHONATE 5-TRIPHOSPHATE DIPHOSPHATASE"/>
    <property type="match status" value="1"/>
</dbReference>
<organism evidence="2 3">
    <name type="scientific">Nocardiopsis exhalans</name>
    <dbReference type="NCBI Taxonomy" id="163604"/>
    <lineage>
        <taxon>Bacteria</taxon>
        <taxon>Bacillati</taxon>
        <taxon>Actinomycetota</taxon>
        <taxon>Actinomycetes</taxon>
        <taxon>Streptosporangiales</taxon>
        <taxon>Nocardiopsidaceae</taxon>
        <taxon>Nocardiopsis</taxon>
    </lineage>
</organism>
<feature type="domain" description="Amidohydrolase-related" evidence="1">
    <location>
        <begin position="330"/>
        <end position="436"/>
    </location>
</feature>
<dbReference type="RefSeq" id="WP_254419680.1">
    <property type="nucleotide sequence ID" value="NZ_BAAAJB010000017.1"/>
</dbReference>
<evidence type="ECO:0000259" key="1">
    <source>
        <dbReference type="Pfam" id="PF01979"/>
    </source>
</evidence>
<sequence>MRAYTHATVIDATGAAPLRDHTVLVENGTVSAVGPSASIPVPEGAEAVDLTGRYLVPGLTDSHTHSSGTERIIPALYVLNGVTSVREMWGHDEVRGIRDRVEAGDLLGPRWTMAGNLVDGAPSLWDDTITPNPPTVVADAKEARRAVHESKDAGADFVKVYSRIGAESYRALLDEARRIDIPVAGHRSDHVPFVEQVESGQRSFEHVHGLWPALSRDSEAMEAAMDRIRLEPDTHYASWFRQVTEVEWEAANTYGPVESASVFDRMAANETAYCPTLVMHQNLDLPERMRMSDPRLRYMPSYVGQMWAHILDNLYLRGRGTDEAARRRVLFEMRRAVVCAMDDAGVRLLAGTDAQTPGVLPGFSLHEELELMVGAGLSPLRALQTATLEPARFLGRESWSGTVEPGKVADLLILDADPLEDIRNTARIHSVVTRGRHIGPKERADLLAEVERAAAKEG</sequence>
<dbReference type="Proteomes" id="UP001055940">
    <property type="component" value="Chromosome"/>
</dbReference>
<dbReference type="Gene3D" id="1.20.58.520">
    <property type="entry name" value="Amidohydrolase"/>
    <property type="match status" value="1"/>
</dbReference>
<dbReference type="InterPro" id="IPR051781">
    <property type="entry name" value="Metallo-dep_Hydrolase"/>
</dbReference>
<name>A0ABY5DAY2_9ACTN</name>
<evidence type="ECO:0000313" key="3">
    <source>
        <dbReference type="Proteomes" id="UP001055940"/>
    </source>
</evidence>
<dbReference type="SUPFAM" id="SSF51338">
    <property type="entry name" value="Composite domain of metallo-dependent hydrolases"/>
    <property type="match status" value="1"/>
</dbReference>
<evidence type="ECO:0000313" key="2">
    <source>
        <dbReference type="EMBL" id="USY20643.1"/>
    </source>
</evidence>
<dbReference type="InterPro" id="IPR011059">
    <property type="entry name" value="Metal-dep_hydrolase_composite"/>
</dbReference>